<dbReference type="PATRIC" id="fig|1069534.5.peg.1594"/>
<sequence length="47" mass="5424">MLIEQELQLAKSPSFTDTSMKMEPLSVISLLEKRRLRTKWTKMAGCP</sequence>
<organism evidence="1 2">
    <name type="scientific">Ligilactobacillus ruminis (strain ATCC 27782 / RF3)</name>
    <name type="common">Lactobacillus ruminis</name>
    <dbReference type="NCBI Taxonomy" id="1069534"/>
    <lineage>
        <taxon>Bacteria</taxon>
        <taxon>Bacillati</taxon>
        <taxon>Bacillota</taxon>
        <taxon>Bacilli</taxon>
        <taxon>Lactobacillales</taxon>
        <taxon>Lactobacillaceae</taxon>
        <taxon>Ligilactobacillus</taxon>
    </lineage>
</organism>
<reference evidence="1 2" key="1">
    <citation type="journal article" date="2011" name="Microb. Cell Fact.">
        <title>Genome sequences and comparative genomics of two Lactobacillus ruminis strains from the bovine and human intestinal tracts.</title>
        <authorList>
            <person name="Forde B.M."/>
            <person name="Neville B.A."/>
            <person name="O'Donnell M.M."/>
            <person name="Riboulet-Bisson E."/>
            <person name="Claesson M.J."/>
            <person name="Coghlan A."/>
            <person name="Ross R.P."/>
            <person name="O'Toole P.W."/>
        </authorList>
    </citation>
    <scope>NUCLEOTIDE SEQUENCE [LARGE SCALE GENOMIC DNA]</scope>
    <source>
        <strain evidence="2">ATCC 27782 / RF3</strain>
    </source>
</reference>
<dbReference type="Proteomes" id="UP000001279">
    <property type="component" value="Chromosome"/>
</dbReference>
<dbReference type="KEGG" id="lrm:LRC_14930"/>
<evidence type="ECO:0000313" key="2">
    <source>
        <dbReference type="Proteomes" id="UP000001279"/>
    </source>
</evidence>
<keyword evidence="2" id="KW-1185">Reference proteome</keyword>
<protein>
    <submittedName>
        <fullName evidence="1">Uncharacterized protein</fullName>
    </submittedName>
</protein>
<name>G2SR04_LIGR2</name>
<dbReference type="HOGENOM" id="CLU_219102_0_0_9"/>
<accession>G2SR04</accession>
<proteinExistence type="predicted"/>
<dbReference type="AlphaFoldDB" id="G2SR04"/>
<gene>
    <name evidence="1" type="ordered locus">LRC_14930</name>
</gene>
<dbReference type="EMBL" id="CP003032">
    <property type="protein sequence ID" value="AEN78741.1"/>
    <property type="molecule type" value="Genomic_DNA"/>
</dbReference>
<evidence type="ECO:0000313" key="1">
    <source>
        <dbReference type="EMBL" id="AEN78741.1"/>
    </source>
</evidence>